<evidence type="ECO:0000256" key="2">
    <source>
        <dbReference type="ARBA" id="ARBA00022452"/>
    </source>
</evidence>
<keyword evidence="5 8" id="KW-0677">Repeat</keyword>
<dbReference type="InterPro" id="IPR023707">
    <property type="entry name" value="OM_assembly_BamA"/>
</dbReference>
<keyword evidence="6 8" id="KW-0472">Membrane</keyword>
<dbReference type="RefSeq" id="WP_382421822.1">
    <property type="nucleotide sequence ID" value="NZ_JBHSCW010000003.1"/>
</dbReference>
<organism evidence="11 12">
    <name type="scientific">Fodinicurvata halophila</name>
    <dbReference type="NCBI Taxonomy" id="1419723"/>
    <lineage>
        <taxon>Bacteria</taxon>
        <taxon>Pseudomonadati</taxon>
        <taxon>Pseudomonadota</taxon>
        <taxon>Alphaproteobacteria</taxon>
        <taxon>Rhodospirillales</taxon>
        <taxon>Rhodovibrionaceae</taxon>
        <taxon>Fodinicurvata</taxon>
    </lineage>
</organism>
<evidence type="ECO:0000256" key="3">
    <source>
        <dbReference type="ARBA" id="ARBA00022692"/>
    </source>
</evidence>
<reference evidence="12" key="1">
    <citation type="journal article" date="2019" name="Int. J. Syst. Evol. Microbiol.">
        <title>The Global Catalogue of Microorganisms (GCM) 10K type strain sequencing project: providing services to taxonomists for standard genome sequencing and annotation.</title>
        <authorList>
            <consortium name="The Broad Institute Genomics Platform"/>
            <consortium name="The Broad Institute Genome Sequencing Center for Infectious Disease"/>
            <person name="Wu L."/>
            <person name="Ma J."/>
        </authorList>
    </citation>
    <scope>NUCLEOTIDE SEQUENCE [LARGE SCALE GENOMIC DNA]</scope>
    <source>
        <strain evidence="12">CECT 8472</strain>
    </source>
</reference>
<dbReference type="PIRSF" id="PIRSF006076">
    <property type="entry name" value="OM_assembly_OMP85"/>
    <property type="match status" value="1"/>
</dbReference>
<evidence type="ECO:0000259" key="10">
    <source>
        <dbReference type="PROSITE" id="PS51779"/>
    </source>
</evidence>
<dbReference type="HAMAP" id="MF_01430">
    <property type="entry name" value="OM_assembly_BamA"/>
    <property type="match status" value="1"/>
</dbReference>
<dbReference type="Gene3D" id="3.10.20.310">
    <property type="entry name" value="membrane protein fhac"/>
    <property type="match status" value="5"/>
</dbReference>
<feature type="domain" description="POTRA" evidence="10">
    <location>
        <begin position="34"/>
        <end position="101"/>
    </location>
</feature>
<keyword evidence="2 8" id="KW-1134">Transmembrane beta strand</keyword>
<comment type="subunit">
    <text evidence="8">Part of the Bam complex.</text>
</comment>
<evidence type="ECO:0000256" key="6">
    <source>
        <dbReference type="ARBA" id="ARBA00023136"/>
    </source>
</evidence>
<dbReference type="InterPro" id="IPR039910">
    <property type="entry name" value="D15-like"/>
</dbReference>
<dbReference type="InterPro" id="IPR000184">
    <property type="entry name" value="Bac_surfAg_D15"/>
</dbReference>
<dbReference type="Gene3D" id="2.40.160.50">
    <property type="entry name" value="membrane protein fhac: a member of the omp85/tpsb transporter family"/>
    <property type="match status" value="1"/>
</dbReference>
<dbReference type="NCBIfam" id="TIGR03303">
    <property type="entry name" value="OM_YaeT"/>
    <property type="match status" value="1"/>
</dbReference>
<gene>
    <name evidence="8 11" type="primary">bamA</name>
    <name evidence="11" type="ORF">ACFOW6_08060</name>
</gene>
<feature type="domain" description="POTRA" evidence="10">
    <location>
        <begin position="102"/>
        <end position="179"/>
    </location>
</feature>
<comment type="similarity">
    <text evidence="8">Belongs to the BamA family.</text>
</comment>
<dbReference type="PANTHER" id="PTHR12815:SF23">
    <property type="entry name" value="OUTER MEMBRANE PROTEIN ASSEMBLY FACTOR BAMA"/>
    <property type="match status" value="1"/>
</dbReference>
<evidence type="ECO:0000256" key="8">
    <source>
        <dbReference type="HAMAP-Rule" id="MF_01430"/>
    </source>
</evidence>
<sequence length="761" mass="85818">MGLRTLFLGGMLVVALALTGISDDVRAQSINEGGIIEEIRIEGTQRVDPASVQSYMQVEPGDEFDPLTLDQSLKNLYDSGLFEDVTLRREGSALIVTVEENPMINRLAFEGNQRIDDEELQREVQLRPRVVYTRTKVQNDVERIQDIYRSQGRFAATVEPKIIELDQNRVDLVYEIDEGPLTGVESINFVGNEAFSGSTLRGEISTRESAWYRFMSSSDVYDPDRLAFDRELLRRFYLEEGYADFQVLSTNAELNPDRTGFIITFTVEEGPRFEFGEVTIESNLRDLEPESVEDLIDAQQGDWYDATTVEEDVQELTDRIGEQGYAFVDVQPRADTDRENQVVNIVYEIGEGPRVFVERIDIEGNVRTVDEVIRREFRLAEGDAFNQARVRRSRQRIEDLGFFRTVEMDTEEGSSEDRVIIKTEVEEQSTGELTFGAGFSTAVGPLGSVQLRERNLLGHGQDLRASVSVGGTGSEFNLGFTEPYFMDRPISAGFDIFRITRDRNEFSFKEERRGGSLRAGYDLTEHTRQVWRYTLERREIDSVDDDAPIQAKREEGASWRSSISQSLIWDRRNNKRNPTEGFITDLTTQFTGLGGNVRFVRASAGGKYYFPLGDEWTVSLGARGGTMHGLGQDTRISDRFQLGADEFRGFDYGGIGPRDDGSGDPLGGNHFAKGTVEFIFPLGLPDEFDVRGRLFSDFGTVWGVDDDTDVIGDNRSIRVSVGPGVSWDSPLGLINIDLGFPIQKESYDETQIFNFSFGTQF</sequence>
<dbReference type="EMBL" id="JBHSCW010000003">
    <property type="protein sequence ID" value="MFC4351492.1"/>
    <property type="molecule type" value="Genomic_DNA"/>
</dbReference>
<proteinExistence type="inferred from homology"/>
<evidence type="ECO:0000256" key="5">
    <source>
        <dbReference type="ARBA" id="ARBA00022737"/>
    </source>
</evidence>
<evidence type="ECO:0000256" key="9">
    <source>
        <dbReference type="NCBIfam" id="TIGR03303"/>
    </source>
</evidence>
<protein>
    <recommendedName>
        <fullName evidence="8 9">Outer membrane protein assembly factor BamA</fullName>
    </recommendedName>
</protein>
<comment type="function">
    <text evidence="8">Part of the outer membrane protein assembly complex, which is involved in assembly and insertion of beta-barrel proteins into the outer membrane.</text>
</comment>
<evidence type="ECO:0000256" key="4">
    <source>
        <dbReference type="ARBA" id="ARBA00022729"/>
    </source>
</evidence>
<comment type="caution">
    <text evidence="11">The sequence shown here is derived from an EMBL/GenBank/DDBJ whole genome shotgun (WGS) entry which is preliminary data.</text>
</comment>
<comment type="subcellular location">
    <subcellularLocation>
        <location evidence="8">Cell outer membrane</location>
    </subcellularLocation>
    <subcellularLocation>
        <location evidence="1">Membrane</location>
    </subcellularLocation>
</comment>
<feature type="domain" description="POTRA" evidence="10">
    <location>
        <begin position="273"/>
        <end position="352"/>
    </location>
</feature>
<keyword evidence="12" id="KW-1185">Reference proteome</keyword>
<keyword evidence="3 8" id="KW-0812">Transmembrane</keyword>
<dbReference type="PROSITE" id="PS51779">
    <property type="entry name" value="POTRA"/>
    <property type="match status" value="4"/>
</dbReference>
<evidence type="ECO:0000313" key="12">
    <source>
        <dbReference type="Proteomes" id="UP001595799"/>
    </source>
</evidence>
<dbReference type="Pfam" id="PF01103">
    <property type="entry name" value="Omp85"/>
    <property type="match status" value="1"/>
</dbReference>
<dbReference type="InterPro" id="IPR034746">
    <property type="entry name" value="POTRA"/>
</dbReference>
<dbReference type="InterPro" id="IPR010827">
    <property type="entry name" value="BamA/TamA_POTRA"/>
</dbReference>
<dbReference type="PANTHER" id="PTHR12815">
    <property type="entry name" value="SORTING AND ASSEMBLY MACHINERY SAMM50 PROTEIN FAMILY MEMBER"/>
    <property type="match status" value="1"/>
</dbReference>
<accession>A0ABV8UL93</accession>
<name>A0ABV8UL93_9PROT</name>
<dbReference type="Proteomes" id="UP001595799">
    <property type="component" value="Unassembled WGS sequence"/>
</dbReference>
<evidence type="ECO:0000256" key="1">
    <source>
        <dbReference type="ARBA" id="ARBA00004370"/>
    </source>
</evidence>
<keyword evidence="4 8" id="KW-0732">Signal</keyword>
<dbReference type="Pfam" id="PF07244">
    <property type="entry name" value="POTRA"/>
    <property type="match status" value="5"/>
</dbReference>
<feature type="domain" description="POTRA" evidence="10">
    <location>
        <begin position="355"/>
        <end position="428"/>
    </location>
</feature>
<keyword evidence="7 8" id="KW-0998">Cell outer membrane</keyword>
<evidence type="ECO:0000256" key="7">
    <source>
        <dbReference type="ARBA" id="ARBA00023237"/>
    </source>
</evidence>
<evidence type="ECO:0000313" key="11">
    <source>
        <dbReference type="EMBL" id="MFC4351492.1"/>
    </source>
</evidence>